<evidence type="ECO:0000313" key="3">
    <source>
        <dbReference type="Proteomes" id="UP001521150"/>
    </source>
</evidence>
<dbReference type="InterPro" id="IPR053146">
    <property type="entry name" value="QDO-like"/>
</dbReference>
<comment type="caution">
    <text evidence="2">The sequence shown here is derived from an EMBL/GenBank/DDBJ whole genome shotgun (WGS) entry which is preliminary data.</text>
</comment>
<dbReference type="Pfam" id="PF07883">
    <property type="entry name" value="Cupin_2"/>
    <property type="match status" value="1"/>
</dbReference>
<evidence type="ECO:0000313" key="2">
    <source>
        <dbReference type="EMBL" id="MCE7001848.1"/>
    </source>
</evidence>
<dbReference type="InterPro" id="IPR013096">
    <property type="entry name" value="Cupin_2"/>
</dbReference>
<dbReference type="InterPro" id="IPR011051">
    <property type="entry name" value="RmlC_Cupin_sf"/>
</dbReference>
<dbReference type="SUPFAM" id="SSF51182">
    <property type="entry name" value="RmlC-like cupins"/>
    <property type="match status" value="1"/>
</dbReference>
<name>A0ABS8Z5K6_9PSEU</name>
<keyword evidence="3" id="KW-1185">Reference proteome</keyword>
<reference evidence="2 3" key="1">
    <citation type="submission" date="2021-12" db="EMBL/GenBank/DDBJ databases">
        <title>Genome sequence of Kibdelosporangium philippinense ATCC 49844.</title>
        <authorList>
            <person name="Fedorov E.A."/>
            <person name="Omeragic M."/>
            <person name="Shalygina K.F."/>
            <person name="Maclea K.S."/>
        </authorList>
    </citation>
    <scope>NUCLEOTIDE SEQUENCE [LARGE SCALE GENOMIC DNA]</scope>
    <source>
        <strain evidence="2 3">ATCC 49844</strain>
    </source>
</reference>
<dbReference type="RefSeq" id="WP_233722900.1">
    <property type="nucleotide sequence ID" value="NZ_JAJVCN010000001.1"/>
</dbReference>
<dbReference type="PANTHER" id="PTHR36440:SF1">
    <property type="entry name" value="PUTATIVE (AFU_ORTHOLOGUE AFUA_8G07350)-RELATED"/>
    <property type="match status" value="1"/>
</dbReference>
<dbReference type="EMBL" id="JAJVCN010000001">
    <property type="protein sequence ID" value="MCE7001848.1"/>
    <property type="molecule type" value="Genomic_DNA"/>
</dbReference>
<dbReference type="InterPro" id="IPR014710">
    <property type="entry name" value="RmlC-like_jellyroll"/>
</dbReference>
<feature type="domain" description="Cupin type-2" evidence="1">
    <location>
        <begin position="40"/>
        <end position="96"/>
    </location>
</feature>
<evidence type="ECO:0000259" key="1">
    <source>
        <dbReference type="Pfam" id="PF07883"/>
    </source>
</evidence>
<dbReference type="Proteomes" id="UP001521150">
    <property type="component" value="Unassembled WGS sequence"/>
</dbReference>
<sequence length="135" mass="14466">MTHFSTAGEGLELSAPDAQVTVKIDASHTGGAYEVFEIDAPRGPVTPPHGTPWPKSYYVLHGRMAVLVSGEIYDMGPGSSITIPPNAIHTFTVHTPSVRFLALSITDAMGKFFRELSTAENPYEVAGKHGIKVES</sequence>
<proteinExistence type="predicted"/>
<dbReference type="PANTHER" id="PTHR36440">
    <property type="entry name" value="PUTATIVE (AFU_ORTHOLOGUE AFUA_8G07350)-RELATED"/>
    <property type="match status" value="1"/>
</dbReference>
<dbReference type="Gene3D" id="2.60.120.10">
    <property type="entry name" value="Jelly Rolls"/>
    <property type="match status" value="1"/>
</dbReference>
<organism evidence="2 3">
    <name type="scientific">Kibdelosporangium philippinense</name>
    <dbReference type="NCBI Taxonomy" id="211113"/>
    <lineage>
        <taxon>Bacteria</taxon>
        <taxon>Bacillati</taxon>
        <taxon>Actinomycetota</taxon>
        <taxon>Actinomycetes</taxon>
        <taxon>Pseudonocardiales</taxon>
        <taxon>Pseudonocardiaceae</taxon>
        <taxon>Kibdelosporangium</taxon>
    </lineage>
</organism>
<protein>
    <submittedName>
        <fullName evidence="2">Cupin domain-containing protein</fullName>
    </submittedName>
</protein>
<gene>
    <name evidence="2" type="ORF">LWC34_03210</name>
</gene>
<accession>A0ABS8Z5K6</accession>